<organism evidence="1">
    <name type="scientific">Human herpesvirus 1</name>
    <name type="common">HHV-1</name>
    <name type="synonym">Human herpes simplex virus 1</name>
    <dbReference type="NCBI Taxonomy" id="10298"/>
    <lineage>
        <taxon>Viruses</taxon>
        <taxon>Duplodnaviria</taxon>
        <taxon>Heunggongvirae</taxon>
        <taxon>Peploviricota</taxon>
        <taxon>Herviviricetes</taxon>
        <taxon>Herpesvirales</taxon>
        <taxon>Orthoherpesviridae</taxon>
        <taxon>Alphaherpesvirinae</taxon>
        <taxon>Simplexvirus</taxon>
        <taxon>Simplexvirus humanalpha1</taxon>
    </lineage>
</organism>
<organismHost>
    <name type="scientific">Homo sapiens</name>
    <name type="common">Human</name>
    <dbReference type="NCBI Taxonomy" id="9606"/>
</organismHost>
<evidence type="ECO:0000313" key="1">
    <source>
        <dbReference type="EMBL" id="AWW09511.1"/>
    </source>
</evidence>
<accession>A0A2Z4H435</accession>
<name>A0A2Z4H435_HHV1</name>
<sequence length="59" mass="6750">MLNSIRAQLGAVIVGNRGAVVRQKRSWLSTAARRYSLFRLSVAQTPYPVRVALMIYWAW</sequence>
<reference evidence="1" key="1">
    <citation type="journal article" date="2018" name="MSphere">
        <title>Ultrasensitive Capture of Human Herpes Simplex Virus Genomes Directly from Clinical Samples Reveals Extraordinarily Limited Evolution in Cell Culture.</title>
        <authorList>
            <person name="Greninger A.L."/>
            <person name="Roychoudhury P."/>
            <person name="Xie H."/>
            <person name="Casto A."/>
            <person name="Cent A."/>
            <person name="Pepper G."/>
            <person name="Koelle D.M."/>
            <person name="Huang M.L."/>
            <person name="Wald A."/>
            <person name="Johnston C."/>
            <person name="Jerome K.R."/>
        </authorList>
    </citation>
    <scope>NUCLEOTIDE SEQUENCE</scope>
    <source>
        <strain evidence="1">2011-16318</strain>
    </source>
</reference>
<protein>
    <submittedName>
        <fullName evidence="1">Uncharacterized protein</fullName>
    </submittedName>
</protein>
<proteinExistence type="predicted"/>
<dbReference type="EMBL" id="MG999856">
    <property type="protein sequence ID" value="AWW09511.1"/>
    <property type="molecule type" value="Genomic_DNA"/>
</dbReference>